<reference evidence="1" key="1">
    <citation type="submission" date="2020-05" db="EMBL/GenBank/DDBJ databases">
        <title>Large-scale comparative analyses of tick genomes elucidate their genetic diversity and vector capacities.</title>
        <authorList>
            <person name="Jia N."/>
            <person name="Wang J."/>
            <person name="Shi W."/>
            <person name="Du L."/>
            <person name="Sun Y."/>
            <person name="Zhan W."/>
            <person name="Jiang J."/>
            <person name="Wang Q."/>
            <person name="Zhang B."/>
            <person name="Ji P."/>
            <person name="Sakyi L.B."/>
            <person name="Cui X."/>
            <person name="Yuan T."/>
            <person name="Jiang B."/>
            <person name="Yang W."/>
            <person name="Lam T.T.-Y."/>
            <person name="Chang Q."/>
            <person name="Ding S."/>
            <person name="Wang X."/>
            <person name="Zhu J."/>
            <person name="Ruan X."/>
            <person name="Zhao L."/>
            <person name="Wei J."/>
            <person name="Que T."/>
            <person name="Du C."/>
            <person name="Cheng J."/>
            <person name="Dai P."/>
            <person name="Han X."/>
            <person name="Huang E."/>
            <person name="Gao Y."/>
            <person name="Liu J."/>
            <person name="Shao H."/>
            <person name="Ye R."/>
            <person name="Li L."/>
            <person name="Wei W."/>
            <person name="Wang X."/>
            <person name="Wang C."/>
            <person name="Yang T."/>
            <person name="Huo Q."/>
            <person name="Li W."/>
            <person name="Guo W."/>
            <person name="Chen H."/>
            <person name="Zhou L."/>
            <person name="Ni X."/>
            <person name="Tian J."/>
            <person name="Zhou Y."/>
            <person name="Sheng Y."/>
            <person name="Liu T."/>
            <person name="Pan Y."/>
            <person name="Xia L."/>
            <person name="Li J."/>
            <person name="Zhao F."/>
            <person name="Cao W."/>
        </authorList>
    </citation>
    <scope>NUCLEOTIDE SEQUENCE</scope>
    <source>
        <strain evidence="1">Dsil-2018</strain>
    </source>
</reference>
<evidence type="ECO:0000313" key="2">
    <source>
        <dbReference type="Proteomes" id="UP000821865"/>
    </source>
</evidence>
<protein>
    <submittedName>
        <fullName evidence="1">Uncharacterized protein</fullName>
    </submittedName>
</protein>
<keyword evidence="2" id="KW-1185">Reference proteome</keyword>
<dbReference type="Proteomes" id="UP000821865">
    <property type="component" value="Chromosome 4"/>
</dbReference>
<proteinExistence type="predicted"/>
<evidence type="ECO:0000313" key="1">
    <source>
        <dbReference type="EMBL" id="KAH7953126.1"/>
    </source>
</evidence>
<name>A0ACB8CVF2_DERSI</name>
<sequence length="299" mass="31758">MPCCSCPGNFILRWRSNDVKGTVSVSVLAEGAQEASISLLRPFSVSLLLPSGSHLQRSHGRRHRKHLHSQAIQEATTIAVPPEAMARPVASATGPAPLLPPRPPWCCQHLHLPSQVPHLPSRRHVATWAFQSGSEVPVCFVSVRRCKEQRKVESGMSKREIPHVFRGCTVSAMVEPSGGAVMAPDPSAVYCEVCGVLRLCRAHDASKVHKVYVKKMEPAAGESGTDPVAQVPKKMDPDVKPALLCSVVGALASGLAFAATIAAAVQQATALVPLHSSALSLLSGDTDPPGESLDFDIFG</sequence>
<gene>
    <name evidence="1" type="ORF">HPB49_004985</name>
</gene>
<dbReference type="EMBL" id="CM023473">
    <property type="protein sequence ID" value="KAH7953126.1"/>
    <property type="molecule type" value="Genomic_DNA"/>
</dbReference>
<comment type="caution">
    <text evidence="1">The sequence shown here is derived from an EMBL/GenBank/DDBJ whole genome shotgun (WGS) entry which is preliminary data.</text>
</comment>
<organism evidence="1 2">
    <name type="scientific">Dermacentor silvarum</name>
    <name type="common">Tick</name>
    <dbReference type="NCBI Taxonomy" id="543639"/>
    <lineage>
        <taxon>Eukaryota</taxon>
        <taxon>Metazoa</taxon>
        <taxon>Ecdysozoa</taxon>
        <taxon>Arthropoda</taxon>
        <taxon>Chelicerata</taxon>
        <taxon>Arachnida</taxon>
        <taxon>Acari</taxon>
        <taxon>Parasitiformes</taxon>
        <taxon>Ixodida</taxon>
        <taxon>Ixodoidea</taxon>
        <taxon>Ixodidae</taxon>
        <taxon>Rhipicephalinae</taxon>
        <taxon>Dermacentor</taxon>
    </lineage>
</organism>
<accession>A0ACB8CVF2</accession>